<dbReference type="InterPro" id="IPR011009">
    <property type="entry name" value="Kinase-like_dom_sf"/>
</dbReference>
<dbReference type="EMBL" id="JACNJH010000163">
    <property type="protein sequence ID" value="MBC8361995.1"/>
    <property type="molecule type" value="Genomic_DNA"/>
</dbReference>
<dbReference type="Pfam" id="PF00069">
    <property type="entry name" value="Pkinase"/>
    <property type="match status" value="1"/>
</dbReference>
<dbReference type="GO" id="GO:0004674">
    <property type="term" value="F:protein serine/threonine kinase activity"/>
    <property type="evidence" value="ECO:0007669"/>
    <property type="project" value="UniProtKB-KW"/>
</dbReference>
<dbReference type="AlphaFoldDB" id="A0A8J6NNB3"/>
<dbReference type="InterPro" id="IPR050660">
    <property type="entry name" value="NEK_Ser/Thr_kinase"/>
</dbReference>
<evidence type="ECO:0000256" key="2">
    <source>
        <dbReference type="ARBA" id="ARBA00022679"/>
    </source>
</evidence>
<sequence>MAIKLSGKDEMKGKPDIQKIKQVAPEVYDPEEIGSGGFKVVYKAQVKGKIEAVKLVQIPSDENDRTIRDENLRRIVREVDILAKCSSPYLVKLGSILPRECEVDEVEYVIYSEEYIPGETLRKMILAGQRPTKEDLAELAICTFKAVRELSGMNVIHRDIKPDNIIKSNDLKRPYILLDLGIAFQIGGTRLTRDSARIPGTLYYIAPEMLDQRFRQNLDYRADLYTIALTLYEFASGDNPFAHRDDPQFTTLYRIKTIKPRPLQEFRNDLPTPMCKLIDQLMRKIPALRPANIEQLIKQVEAYR</sequence>
<reference evidence="7 8" key="1">
    <citation type="submission" date="2020-08" db="EMBL/GenBank/DDBJ databases">
        <title>Bridging the membrane lipid divide: bacteria of the FCB group superphylum have the potential to synthesize archaeal ether lipids.</title>
        <authorList>
            <person name="Villanueva L."/>
            <person name="Von Meijenfeldt F.A.B."/>
            <person name="Westbye A.B."/>
            <person name="Yadav S."/>
            <person name="Hopmans E.C."/>
            <person name="Dutilh B.E."/>
            <person name="Sinninghe Damste J.S."/>
        </authorList>
    </citation>
    <scope>NUCLEOTIDE SEQUENCE [LARGE SCALE GENOMIC DNA]</scope>
    <source>
        <strain evidence="7">NIOZ-UU30</strain>
    </source>
</reference>
<evidence type="ECO:0000259" key="6">
    <source>
        <dbReference type="PROSITE" id="PS50011"/>
    </source>
</evidence>
<organism evidence="7 8">
    <name type="scientific">Candidatus Desulfatibia profunda</name>
    <dbReference type="NCBI Taxonomy" id="2841695"/>
    <lineage>
        <taxon>Bacteria</taxon>
        <taxon>Pseudomonadati</taxon>
        <taxon>Thermodesulfobacteriota</taxon>
        <taxon>Desulfobacteria</taxon>
        <taxon>Desulfobacterales</taxon>
        <taxon>Desulfobacterales incertae sedis</taxon>
        <taxon>Candidatus Desulfatibia</taxon>
    </lineage>
</organism>
<keyword evidence="7" id="KW-0723">Serine/threonine-protein kinase</keyword>
<proteinExistence type="predicted"/>
<accession>A0A8J6NNB3</accession>
<feature type="domain" description="Protein kinase" evidence="6">
    <location>
        <begin position="27"/>
        <end position="304"/>
    </location>
</feature>
<evidence type="ECO:0000313" key="7">
    <source>
        <dbReference type="EMBL" id="MBC8361995.1"/>
    </source>
</evidence>
<gene>
    <name evidence="7" type="ORF">H8E23_11425</name>
</gene>
<dbReference type="InterPro" id="IPR000719">
    <property type="entry name" value="Prot_kinase_dom"/>
</dbReference>
<dbReference type="CDD" id="cd14014">
    <property type="entry name" value="STKc_PknB_like"/>
    <property type="match status" value="1"/>
</dbReference>
<protein>
    <recommendedName>
        <fullName evidence="1">non-specific serine/threonine protein kinase</fullName>
        <ecNumber evidence="1">2.7.11.1</ecNumber>
    </recommendedName>
</protein>
<evidence type="ECO:0000256" key="4">
    <source>
        <dbReference type="ARBA" id="ARBA00022777"/>
    </source>
</evidence>
<dbReference type="Gene3D" id="3.30.200.20">
    <property type="entry name" value="Phosphorylase Kinase, domain 1"/>
    <property type="match status" value="1"/>
</dbReference>
<dbReference type="SMART" id="SM00220">
    <property type="entry name" value="S_TKc"/>
    <property type="match status" value="1"/>
</dbReference>
<evidence type="ECO:0000256" key="5">
    <source>
        <dbReference type="ARBA" id="ARBA00022840"/>
    </source>
</evidence>
<dbReference type="PANTHER" id="PTHR43671:SF13">
    <property type="entry name" value="SERINE_THREONINE-PROTEIN KINASE NEK2"/>
    <property type="match status" value="1"/>
</dbReference>
<keyword evidence="5" id="KW-0067">ATP-binding</keyword>
<dbReference type="PROSITE" id="PS50011">
    <property type="entry name" value="PROTEIN_KINASE_DOM"/>
    <property type="match status" value="1"/>
</dbReference>
<dbReference type="PANTHER" id="PTHR43671">
    <property type="entry name" value="SERINE/THREONINE-PROTEIN KINASE NEK"/>
    <property type="match status" value="1"/>
</dbReference>
<dbReference type="GO" id="GO:0005524">
    <property type="term" value="F:ATP binding"/>
    <property type="evidence" value="ECO:0007669"/>
    <property type="project" value="UniProtKB-KW"/>
</dbReference>
<comment type="caution">
    <text evidence="7">The sequence shown here is derived from an EMBL/GenBank/DDBJ whole genome shotgun (WGS) entry which is preliminary data.</text>
</comment>
<dbReference type="Gene3D" id="1.10.510.10">
    <property type="entry name" value="Transferase(Phosphotransferase) domain 1"/>
    <property type="match status" value="1"/>
</dbReference>
<keyword evidence="2" id="KW-0808">Transferase</keyword>
<evidence type="ECO:0000256" key="1">
    <source>
        <dbReference type="ARBA" id="ARBA00012513"/>
    </source>
</evidence>
<keyword evidence="4 7" id="KW-0418">Kinase</keyword>
<name>A0A8J6NNB3_9BACT</name>
<evidence type="ECO:0000256" key="3">
    <source>
        <dbReference type="ARBA" id="ARBA00022741"/>
    </source>
</evidence>
<dbReference type="SUPFAM" id="SSF56112">
    <property type="entry name" value="Protein kinase-like (PK-like)"/>
    <property type="match status" value="1"/>
</dbReference>
<keyword evidence="3" id="KW-0547">Nucleotide-binding</keyword>
<evidence type="ECO:0000313" key="8">
    <source>
        <dbReference type="Proteomes" id="UP000603434"/>
    </source>
</evidence>
<dbReference type="EC" id="2.7.11.1" evidence="1"/>
<dbReference type="Proteomes" id="UP000603434">
    <property type="component" value="Unassembled WGS sequence"/>
</dbReference>